<accession>A0ABU2CBR5</accession>
<evidence type="ECO:0000313" key="3">
    <source>
        <dbReference type="Proteomes" id="UP001180487"/>
    </source>
</evidence>
<dbReference type="SUPFAM" id="SSF54292">
    <property type="entry name" value="2Fe-2S ferredoxin-like"/>
    <property type="match status" value="1"/>
</dbReference>
<dbReference type="InterPro" id="IPR036010">
    <property type="entry name" value="2Fe-2S_ferredoxin-like_sf"/>
</dbReference>
<keyword evidence="1" id="KW-0560">Oxidoreductase</keyword>
<dbReference type="Gene3D" id="3.10.20.440">
    <property type="entry name" value="2Fe-2S iron-sulphur cluster binding domain, sarcosine oxidase, alpha subunit, N-terminal domain"/>
    <property type="match status" value="1"/>
</dbReference>
<dbReference type="RefSeq" id="WP_310375053.1">
    <property type="nucleotide sequence ID" value="NZ_JAVDXT010000003.1"/>
</dbReference>
<evidence type="ECO:0000256" key="1">
    <source>
        <dbReference type="ARBA" id="ARBA00023002"/>
    </source>
</evidence>
<evidence type="ECO:0000313" key="2">
    <source>
        <dbReference type="EMBL" id="MDR7378779.1"/>
    </source>
</evidence>
<dbReference type="InterPro" id="IPR042204">
    <property type="entry name" value="2Fe-2S-bd_N"/>
</dbReference>
<gene>
    <name evidence="2" type="ORF">J2X19_003473</name>
</gene>
<dbReference type="Pfam" id="PF13510">
    <property type="entry name" value="Fer2_4"/>
    <property type="match status" value="1"/>
</dbReference>
<protein>
    <submittedName>
        <fullName evidence="2">Molibdopterin-dependent oxidoreductase YjgC</fullName>
    </submittedName>
</protein>
<proteinExistence type="predicted"/>
<organism evidence="2 3">
    <name type="scientific">Rhodoferax ferrireducens</name>
    <dbReference type="NCBI Taxonomy" id="192843"/>
    <lineage>
        <taxon>Bacteria</taxon>
        <taxon>Pseudomonadati</taxon>
        <taxon>Pseudomonadota</taxon>
        <taxon>Betaproteobacteria</taxon>
        <taxon>Burkholderiales</taxon>
        <taxon>Comamonadaceae</taxon>
        <taxon>Rhodoferax</taxon>
    </lineage>
</organism>
<dbReference type="EMBL" id="JAVDXT010000003">
    <property type="protein sequence ID" value="MDR7378779.1"/>
    <property type="molecule type" value="Genomic_DNA"/>
</dbReference>
<name>A0ABU2CBR5_9BURK</name>
<keyword evidence="3" id="KW-1185">Reference proteome</keyword>
<comment type="caution">
    <text evidence="2">The sequence shown here is derived from an EMBL/GenBank/DDBJ whole genome shotgun (WGS) entry which is preliminary data.</text>
</comment>
<reference evidence="2 3" key="1">
    <citation type="submission" date="2023-07" db="EMBL/GenBank/DDBJ databases">
        <title>Sorghum-associated microbial communities from plants grown in Nebraska, USA.</title>
        <authorList>
            <person name="Schachtman D."/>
        </authorList>
    </citation>
    <scope>NUCLEOTIDE SEQUENCE [LARGE SCALE GENOMIC DNA]</scope>
    <source>
        <strain evidence="2 3">BE313</strain>
    </source>
</reference>
<dbReference type="Proteomes" id="UP001180487">
    <property type="component" value="Unassembled WGS sequence"/>
</dbReference>
<sequence>MPDSSSHRRSPARFVRLAETNRPALSMLIDGEPATALVGDTLLVALLSHGRRVRDSEFGDGPRAGFCLMGACQDCWVWTPQGQRLRACSTPAEPGMAVLTQPPLQHWPVTPDLQQSLQQQAAKGPL</sequence>